<dbReference type="EMBL" id="DSGT01000009">
    <property type="protein sequence ID" value="HEW53130.1"/>
    <property type="molecule type" value="Genomic_DNA"/>
</dbReference>
<proteinExistence type="predicted"/>
<evidence type="ECO:0000313" key="1">
    <source>
        <dbReference type="EMBL" id="HEW53130.1"/>
    </source>
</evidence>
<name>A0A7C2V9A6_9CREN</name>
<accession>A0A7C2V9A6</accession>
<organism evidence="1">
    <name type="scientific">Ignisphaera aggregans</name>
    <dbReference type="NCBI Taxonomy" id="334771"/>
    <lineage>
        <taxon>Archaea</taxon>
        <taxon>Thermoproteota</taxon>
        <taxon>Thermoprotei</taxon>
        <taxon>Desulfurococcales</taxon>
        <taxon>Desulfurococcaceae</taxon>
        <taxon>Ignisphaera</taxon>
    </lineage>
</organism>
<dbReference type="AlphaFoldDB" id="A0A7C2V9A6"/>
<gene>
    <name evidence="1" type="ORF">ENO77_03040</name>
</gene>
<sequence length="104" mass="11470">MGHEVPPQLIVLTTIAKSKKGLTLRELVVHVAELCRNSKIQHFYTCGKGSSISKEVMLDLNTLKALGLVNEVDGRITISEKGIHVLNKLERICSIHKPMLKAKG</sequence>
<evidence type="ECO:0008006" key="2">
    <source>
        <dbReference type="Google" id="ProtNLM"/>
    </source>
</evidence>
<reference evidence="1" key="1">
    <citation type="journal article" date="2020" name="mSystems">
        <title>Genome- and Community-Level Interaction Insights into Carbon Utilization and Element Cycling Functions of Hydrothermarchaeota in Hydrothermal Sediment.</title>
        <authorList>
            <person name="Zhou Z."/>
            <person name="Liu Y."/>
            <person name="Xu W."/>
            <person name="Pan J."/>
            <person name="Luo Z.H."/>
            <person name="Li M."/>
        </authorList>
    </citation>
    <scope>NUCLEOTIDE SEQUENCE [LARGE SCALE GENOMIC DNA]</scope>
    <source>
        <strain evidence="1">SpSt-16</strain>
    </source>
</reference>
<comment type="caution">
    <text evidence="1">The sequence shown here is derived from an EMBL/GenBank/DDBJ whole genome shotgun (WGS) entry which is preliminary data.</text>
</comment>
<protein>
    <recommendedName>
        <fullName evidence="2">ArnR1-like winged helix-turn-helix domain-containing protein</fullName>
    </recommendedName>
</protein>